<evidence type="ECO:0000256" key="4">
    <source>
        <dbReference type="ARBA" id="ARBA00011233"/>
    </source>
</evidence>
<dbReference type="EC" id="4.1.1.112" evidence="10"/>
<sequence>MLDLLPDLCDRHFNQLSVMDPIFQSYGKATIFSGQAVTVKCFEDNSLVKELAGTPGEGRILVVDGGGSTRRALLGDMIAENAVKNGWAGFVIYGAIRDVATINTLELGVKAITACPVKTEKRGLGDAGINLHFAGVNIAEGDYIYADLNGVVVAKEPLL</sequence>
<dbReference type="InterPro" id="IPR036704">
    <property type="entry name" value="RraA/RraA-like_sf"/>
</dbReference>
<evidence type="ECO:0000256" key="9">
    <source>
        <dbReference type="PIRSR" id="PIRSR605493-1"/>
    </source>
</evidence>
<feature type="binding site" evidence="9">
    <location>
        <position position="98"/>
    </location>
    <ligand>
        <name>Mg(2+)</name>
        <dbReference type="ChEBI" id="CHEBI:18420"/>
    </ligand>
</feature>
<dbReference type="GO" id="GO:0008428">
    <property type="term" value="F:ribonuclease inhibitor activity"/>
    <property type="evidence" value="ECO:0007669"/>
    <property type="project" value="InterPro"/>
</dbReference>
<comment type="catalytic activity">
    <reaction evidence="1 10">
        <text>4-hydroxy-4-methyl-2-oxoglutarate = 2 pyruvate</text>
        <dbReference type="Rhea" id="RHEA:22748"/>
        <dbReference type="ChEBI" id="CHEBI:15361"/>
        <dbReference type="ChEBI" id="CHEBI:58276"/>
        <dbReference type="EC" id="4.1.3.17"/>
    </reaction>
</comment>
<evidence type="ECO:0000256" key="5">
    <source>
        <dbReference type="ARBA" id="ARBA00022723"/>
    </source>
</evidence>
<dbReference type="SUPFAM" id="SSF89562">
    <property type="entry name" value="RraA-like"/>
    <property type="match status" value="1"/>
</dbReference>
<evidence type="ECO:0000256" key="7">
    <source>
        <dbReference type="ARBA" id="ARBA00025046"/>
    </source>
</evidence>
<evidence type="ECO:0000256" key="8">
    <source>
        <dbReference type="ARBA" id="ARBA00047973"/>
    </source>
</evidence>
<accession>A0A090IGA4</accession>
<dbReference type="KEGG" id="mvs:MVIS_0827"/>
<dbReference type="GO" id="GO:0047443">
    <property type="term" value="F:4-hydroxy-4-methyl-2-oxoglutarate aldolase activity"/>
    <property type="evidence" value="ECO:0007669"/>
    <property type="project" value="UniProtKB-EC"/>
</dbReference>
<dbReference type="HOGENOM" id="CLU_072626_4_0_6"/>
<comment type="subunit">
    <text evidence="4 10">Homotrimer.</text>
</comment>
<evidence type="ECO:0000313" key="12">
    <source>
        <dbReference type="EMBL" id="SGY85572.1"/>
    </source>
</evidence>
<comment type="cofactor">
    <cofactor evidence="2 10">
        <name>a divalent metal cation</name>
        <dbReference type="ChEBI" id="CHEBI:60240"/>
    </cofactor>
</comment>
<comment type="similarity">
    <text evidence="3 10">Belongs to the class II aldolase/RraA-like family.</text>
</comment>
<evidence type="ECO:0000256" key="6">
    <source>
        <dbReference type="ARBA" id="ARBA00023239"/>
    </source>
</evidence>
<comment type="catalytic activity">
    <reaction evidence="8 10">
        <text>oxaloacetate + H(+) = pyruvate + CO2</text>
        <dbReference type="Rhea" id="RHEA:15641"/>
        <dbReference type="ChEBI" id="CHEBI:15361"/>
        <dbReference type="ChEBI" id="CHEBI:15378"/>
        <dbReference type="ChEBI" id="CHEBI:16452"/>
        <dbReference type="ChEBI" id="CHEBI:16526"/>
        <dbReference type="EC" id="4.1.1.112"/>
    </reaction>
</comment>
<keyword evidence="13" id="KW-1185">Reference proteome</keyword>
<dbReference type="NCBIfam" id="TIGR01935">
    <property type="entry name" value="NOT-MenG"/>
    <property type="match status" value="1"/>
</dbReference>
<dbReference type="CDD" id="cd16841">
    <property type="entry name" value="RraA_family"/>
    <property type="match status" value="1"/>
</dbReference>
<feature type="binding site" evidence="9">
    <location>
        <position position="97"/>
    </location>
    <ligand>
        <name>substrate</name>
    </ligand>
</feature>
<evidence type="ECO:0000256" key="1">
    <source>
        <dbReference type="ARBA" id="ARBA00001342"/>
    </source>
</evidence>
<evidence type="ECO:0000256" key="2">
    <source>
        <dbReference type="ARBA" id="ARBA00001968"/>
    </source>
</evidence>
<dbReference type="GO" id="GO:0008948">
    <property type="term" value="F:oxaloacetate decarboxylase activity"/>
    <property type="evidence" value="ECO:0007669"/>
    <property type="project" value="UniProtKB-EC"/>
</dbReference>
<dbReference type="GO" id="GO:0046872">
    <property type="term" value="F:metal ion binding"/>
    <property type="evidence" value="ECO:0007669"/>
    <property type="project" value="UniProtKB-KW"/>
</dbReference>
<dbReference type="InterPro" id="IPR010203">
    <property type="entry name" value="RraA"/>
</dbReference>
<dbReference type="NCBIfam" id="NF009134">
    <property type="entry name" value="PRK12487.1"/>
    <property type="match status" value="1"/>
</dbReference>
<comment type="function">
    <text evidence="7 10">Catalyzes the aldol cleavage of 4-hydroxy-4-methyl-2-oxoglutarate (HMG) into 2 molecules of pyruvate. Also contains a secondary oxaloacetate (OAA) decarboxylase activity due to the common pyruvate enolate transition state formed following C-C bond cleavage in the retro-aldol and decarboxylation reactions.</text>
</comment>
<protein>
    <recommendedName>
        <fullName evidence="10">4-hydroxy-4-methyl-2-oxoglutarate aldolase</fullName>
        <shortName evidence="10">HMG aldolase</shortName>
        <ecNumber evidence="10">4.1.1.112</ecNumber>
        <ecNumber evidence="10">4.1.3.17</ecNumber>
    </recommendedName>
    <alternativeName>
        <fullName evidence="10">Oxaloacetate decarboxylase</fullName>
    </alternativeName>
</protein>
<keyword evidence="6 10" id="KW-0456">Lyase</keyword>
<reference evidence="11 13" key="2">
    <citation type="submission" date="2016-11" db="EMBL/GenBank/DDBJ databases">
        <authorList>
            <person name="Klemetsen T."/>
        </authorList>
    </citation>
    <scope>NUCLEOTIDE SEQUENCE [LARGE SCALE GENOMIC DNA]</scope>
    <source>
        <strain evidence="11">MT 2528</strain>
    </source>
</reference>
<evidence type="ECO:0000313" key="13">
    <source>
        <dbReference type="Proteomes" id="UP000182660"/>
    </source>
</evidence>
<dbReference type="PANTHER" id="PTHR33254">
    <property type="entry name" value="4-HYDROXY-4-METHYL-2-OXOGLUTARATE ALDOLASE 3-RELATED"/>
    <property type="match status" value="1"/>
</dbReference>
<proteinExistence type="inferred from homology"/>
<dbReference type="Proteomes" id="UP000182660">
    <property type="component" value="Unassembled WGS sequence"/>
</dbReference>
<dbReference type="Gene3D" id="3.50.30.40">
    <property type="entry name" value="Ribonuclease E inhibitor RraA/RraA-like"/>
    <property type="match status" value="1"/>
</dbReference>
<keyword evidence="5 9" id="KW-0479">Metal-binding</keyword>
<comment type="cofactor">
    <cofactor evidence="9">
        <name>Mg(2+)</name>
        <dbReference type="ChEBI" id="CHEBI:18420"/>
    </cofactor>
</comment>
<dbReference type="PANTHER" id="PTHR33254:SF4">
    <property type="entry name" value="4-HYDROXY-4-METHYL-2-OXOGLUTARATE ALDOLASE 3-RELATED"/>
    <property type="match status" value="1"/>
</dbReference>
<dbReference type="GO" id="GO:0051252">
    <property type="term" value="P:regulation of RNA metabolic process"/>
    <property type="evidence" value="ECO:0007669"/>
    <property type="project" value="InterPro"/>
</dbReference>
<organism evidence="12 14">
    <name type="scientific">Moritella viscosa</name>
    <dbReference type="NCBI Taxonomy" id="80854"/>
    <lineage>
        <taxon>Bacteria</taxon>
        <taxon>Pseudomonadati</taxon>
        <taxon>Pseudomonadota</taxon>
        <taxon>Gammaproteobacteria</taxon>
        <taxon>Alteromonadales</taxon>
        <taxon>Moritellaceae</taxon>
        <taxon>Moritella</taxon>
    </lineage>
</organism>
<evidence type="ECO:0000313" key="11">
    <source>
        <dbReference type="EMBL" id="SGY83988.1"/>
    </source>
</evidence>
<dbReference type="Proteomes" id="UP000183794">
    <property type="component" value="Unassembled WGS sequence"/>
</dbReference>
<evidence type="ECO:0000256" key="3">
    <source>
        <dbReference type="ARBA" id="ARBA00008621"/>
    </source>
</evidence>
<dbReference type="EMBL" id="FPLD01000014">
    <property type="protein sequence ID" value="SGY85572.1"/>
    <property type="molecule type" value="Genomic_DNA"/>
</dbReference>
<dbReference type="InterPro" id="IPR005493">
    <property type="entry name" value="RraA/RraA-like"/>
</dbReference>
<evidence type="ECO:0000313" key="14">
    <source>
        <dbReference type="Proteomes" id="UP000183794"/>
    </source>
</evidence>
<dbReference type="PATRIC" id="fig|80854.5.peg.864"/>
<dbReference type="EMBL" id="FPLJ01000017">
    <property type="protein sequence ID" value="SGY83988.1"/>
    <property type="molecule type" value="Genomic_DNA"/>
</dbReference>
<name>A0A090IGA4_9GAMM</name>
<dbReference type="RefSeq" id="WP_045109246.1">
    <property type="nucleotide sequence ID" value="NZ_CAWQZC010000056.1"/>
</dbReference>
<evidence type="ECO:0000256" key="10">
    <source>
        <dbReference type="RuleBase" id="RU004338"/>
    </source>
</evidence>
<dbReference type="GeneID" id="61294277"/>
<dbReference type="NCBIfam" id="NF006875">
    <property type="entry name" value="PRK09372.1"/>
    <property type="match status" value="1"/>
</dbReference>
<dbReference type="AlphaFoldDB" id="A0A090IGA4"/>
<dbReference type="OrthoDB" id="943692at2"/>
<reference evidence="12 14" key="1">
    <citation type="submission" date="2016-11" db="EMBL/GenBank/DDBJ databases">
        <authorList>
            <person name="Jaros S."/>
            <person name="Januszkiewicz K."/>
            <person name="Wedrychowicz H."/>
        </authorList>
    </citation>
    <scope>NUCLEOTIDE SEQUENCE [LARGE SCALE GENOMIC DNA]</scope>
    <source>
        <strain evidence="12">NVI 5450</strain>
    </source>
</reference>
<gene>
    <name evidence="11" type="ORF">MT2528_0545</name>
    <name evidence="12" type="ORF">NVI5450_0537</name>
</gene>
<keyword evidence="9" id="KW-0460">Magnesium</keyword>
<dbReference type="Pfam" id="PF03737">
    <property type="entry name" value="RraA-like"/>
    <property type="match status" value="1"/>
</dbReference>
<feature type="binding site" evidence="9">
    <location>
        <begin position="75"/>
        <end position="78"/>
    </location>
    <ligand>
        <name>substrate</name>
    </ligand>
</feature>
<dbReference type="EC" id="4.1.3.17" evidence="10"/>